<dbReference type="OrthoDB" id="757982at2759"/>
<sequence>MDRSRYYPGIREYQHSEFDIGENNLDINLPGSSRDQFLSSRHDSHSLQHLELVNAILKKERKTFSKYFNYPDDTCSDKDFQECNDERTGVKRKQKYVNVDYELSMDNEKLPFESYMERIKEHLNRSHTVRIIEKCTYEKNGQKKLFQGVLNKLKQDSHNLRTFMQVVKNSSISTLKEENGPQKDLLYANGKNASTTNEGKEILSGSNLSSYMPEESSDSDHSASEETDNMLAFDKRKPMQKKFKGVKTRRLLPDKVAIKQKSLIYGFGAQVRQLSKDLEQFHKKRFPVGLSPRDRLLWLQENRDTGIWVQCSDCSKWRYLYRVKDALEIKPFWVCSMNSDFDFNKCSIPQAASFDPKDLIDADYSPGSVVLAKVKGFPWWPAIVDDNPECEQFYWLKETSNEVSFYHVVFFDSRKKCTNAWVDLDSIRPYIETFMLCFPLSRNNNCLYKRRLKFAKIEAEKALKMECADRLLNFGFLARFKESTINYKSENSQL</sequence>
<dbReference type="PANTHER" id="PTHR15999">
    <property type="entry name" value="ZINC FINGER CW-TYPE PWWP DOMAIN PROTEIN 1"/>
    <property type="match status" value="1"/>
</dbReference>
<dbReference type="InterPro" id="IPR011124">
    <property type="entry name" value="Znf_CW"/>
</dbReference>
<keyword evidence="8" id="KW-1185">Reference proteome</keyword>
<dbReference type="CDD" id="cd20145">
    <property type="entry name" value="PWWP_ZCWPW1"/>
    <property type="match status" value="1"/>
</dbReference>
<protein>
    <submittedName>
        <fullName evidence="7">Uncharacterized protein</fullName>
    </submittedName>
</protein>
<feature type="region of interest" description="Disordered" evidence="4">
    <location>
        <begin position="190"/>
        <end position="231"/>
    </location>
</feature>
<dbReference type="Gene3D" id="2.30.30.140">
    <property type="match status" value="1"/>
</dbReference>
<evidence type="ECO:0000256" key="4">
    <source>
        <dbReference type="SAM" id="MobiDB-lite"/>
    </source>
</evidence>
<name>A0A8I6RA04_CIMLE</name>
<dbReference type="PROSITE" id="PS51050">
    <property type="entry name" value="ZF_CW"/>
    <property type="match status" value="1"/>
</dbReference>
<dbReference type="EnsemblMetazoa" id="XM_014386318.2">
    <property type="protein sequence ID" value="XP_014241804.1"/>
    <property type="gene ID" value="LOC106662306"/>
</dbReference>
<feature type="domain" description="PWWP" evidence="5">
    <location>
        <begin position="366"/>
        <end position="433"/>
    </location>
</feature>
<accession>A0A8I6RA04</accession>
<evidence type="ECO:0000313" key="8">
    <source>
        <dbReference type="Proteomes" id="UP000494040"/>
    </source>
</evidence>
<dbReference type="PROSITE" id="PS50812">
    <property type="entry name" value="PWWP"/>
    <property type="match status" value="1"/>
</dbReference>
<evidence type="ECO:0000256" key="1">
    <source>
        <dbReference type="ARBA" id="ARBA00022723"/>
    </source>
</evidence>
<evidence type="ECO:0000259" key="6">
    <source>
        <dbReference type="PROSITE" id="PS51050"/>
    </source>
</evidence>
<dbReference type="InterPro" id="IPR000313">
    <property type="entry name" value="PWWP_dom"/>
</dbReference>
<dbReference type="Pfam" id="PF00855">
    <property type="entry name" value="PWWP"/>
    <property type="match status" value="1"/>
</dbReference>
<dbReference type="SMART" id="SM00293">
    <property type="entry name" value="PWWP"/>
    <property type="match status" value="1"/>
</dbReference>
<keyword evidence="1" id="KW-0479">Metal-binding</keyword>
<proteinExistence type="predicted"/>
<keyword evidence="2" id="KW-0863">Zinc-finger</keyword>
<dbReference type="RefSeq" id="XP_014241804.1">
    <property type="nucleotide sequence ID" value="XM_014386318.2"/>
</dbReference>
<evidence type="ECO:0000256" key="3">
    <source>
        <dbReference type="ARBA" id="ARBA00022833"/>
    </source>
</evidence>
<dbReference type="GO" id="GO:0005634">
    <property type="term" value="C:nucleus"/>
    <property type="evidence" value="ECO:0007669"/>
    <property type="project" value="TreeGrafter"/>
</dbReference>
<keyword evidence="3" id="KW-0862">Zinc</keyword>
<dbReference type="Pfam" id="PF07496">
    <property type="entry name" value="zf-CW"/>
    <property type="match status" value="1"/>
</dbReference>
<evidence type="ECO:0000313" key="7">
    <source>
        <dbReference type="EnsemblMetazoa" id="XP_014241804.1"/>
    </source>
</evidence>
<dbReference type="KEGG" id="clec:106662306"/>
<feature type="domain" description="CW-type" evidence="6">
    <location>
        <begin position="302"/>
        <end position="354"/>
    </location>
</feature>
<dbReference type="InterPro" id="IPR042778">
    <property type="entry name" value="ZCWPW1/ZCWPW2"/>
</dbReference>
<dbReference type="GO" id="GO:0008270">
    <property type="term" value="F:zinc ion binding"/>
    <property type="evidence" value="ECO:0007669"/>
    <property type="project" value="UniProtKB-KW"/>
</dbReference>
<organism evidence="7 8">
    <name type="scientific">Cimex lectularius</name>
    <name type="common">Bed bug</name>
    <name type="synonym">Acanthia lectularia</name>
    <dbReference type="NCBI Taxonomy" id="79782"/>
    <lineage>
        <taxon>Eukaryota</taxon>
        <taxon>Metazoa</taxon>
        <taxon>Ecdysozoa</taxon>
        <taxon>Arthropoda</taxon>
        <taxon>Hexapoda</taxon>
        <taxon>Insecta</taxon>
        <taxon>Pterygota</taxon>
        <taxon>Neoptera</taxon>
        <taxon>Paraneoptera</taxon>
        <taxon>Hemiptera</taxon>
        <taxon>Heteroptera</taxon>
        <taxon>Panheteroptera</taxon>
        <taxon>Cimicomorpha</taxon>
        <taxon>Cimicidae</taxon>
        <taxon>Cimex</taxon>
    </lineage>
</organism>
<dbReference type="PANTHER" id="PTHR15999:SF2">
    <property type="entry name" value="ZINC FINGER CW-TYPE PWWP DOMAIN PROTEIN 1"/>
    <property type="match status" value="1"/>
</dbReference>
<dbReference type="GeneID" id="106662306"/>
<evidence type="ECO:0000259" key="5">
    <source>
        <dbReference type="PROSITE" id="PS50812"/>
    </source>
</evidence>
<dbReference type="Gene3D" id="3.30.40.100">
    <property type="match status" value="1"/>
</dbReference>
<dbReference type="SUPFAM" id="SSF63748">
    <property type="entry name" value="Tudor/PWWP/MBT"/>
    <property type="match status" value="1"/>
</dbReference>
<reference evidence="7" key="1">
    <citation type="submission" date="2022-01" db="UniProtKB">
        <authorList>
            <consortium name="EnsemblMetazoa"/>
        </authorList>
    </citation>
    <scope>IDENTIFICATION</scope>
</reference>
<dbReference type="AlphaFoldDB" id="A0A8I6RA04"/>
<evidence type="ECO:0000256" key="2">
    <source>
        <dbReference type="ARBA" id="ARBA00022771"/>
    </source>
</evidence>
<dbReference type="Proteomes" id="UP000494040">
    <property type="component" value="Unassembled WGS sequence"/>
</dbReference>